<accession>A0A1X7A3C8</accession>
<protein>
    <submittedName>
        <fullName evidence="2">Phosphotransferase enzyme family protein</fullName>
    </submittedName>
</protein>
<name>A0A1X7A3C8_9RHOB</name>
<sequence length="322" mass="35390">MNALLENTAQADPAAAARAAGTLEELLAGLDAAPEEILRLVPGRRAVFAGHWLGRAVVFHLALAPEEVAGFRARHDEQTRVHGYMGDGPFRVPEPIRLIAGDRVAVTQAISGTPLLDALWQADKPDRPALQASGAGWLAAHAAPTLEDRPVNRGPWRKWAVAGQARQTHDRLKGIEARVLQKMHALSRRLRPVTTWRSALGHGDFHPNNLIRDADGVTWGIDLGASNRAPIYRDIARFLVHAARRGMLPSGQRRFGVDAGGLADFARAFALTEEELTGDLPFFLCHELLVRVEHPDMPGPRIRHTVDLSEAMFEDLRDLLRD</sequence>
<keyword evidence="3" id="KW-1185">Reference proteome</keyword>
<dbReference type="GO" id="GO:0016740">
    <property type="term" value="F:transferase activity"/>
    <property type="evidence" value="ECO:0007669"/>
    <property type="project" value="UniProtKB-KW"/>
</dbReference>
<feature type="domain" description="Aminoglycoside phosphotransferase" evidence="1">
    <location>
        <begin position="86"/>
        <end position="243"/>
    </location>
</feature>
<dbReference type="OrthoDB" id="7817715at2"/>
<gene>
    <name evidence="2" type="ORF">PSM7751_03628</name>
</gene>
<reference evidence="2 3" key="1">
    <citation type="submission" date="2017-03" db="EMBL/GenBank/DDBJ databases">
        <authorList>
            <person name="Afonso C.L."/>
            <person name="Miller P.J."/>
            <person name="Scott M.A."/>
            <person name="Spackman E."/>
            <person name="Goraichik I."/>
            <person name="Dimitrov K.M."/>
            <person name="Suarez D.L."/>
            <person name="Swayne D.E."/>
        </authorList>
    </citation>
    <scope>NUCLEOTIDE SEQUENCE [LARGE SCALE GENOMIC DNA]</scope>
    <source>
        <strain evidence="2 3">CECT 7751</strain>
    </source>
</reference>
<keyword evidence="2" id="KW-0808">Transferase</keyword>
<evidence type="ECO:0000313" key="3">
    <source>
        <dbReference type="Proteomes" id="UP000193963"/>
    </source>
</evidence>
<dbReference type="Pfam" id="PF01636">
    <property type="entry name" value="APH"/>
    <property type="match status" value="1"/>
</dbReference>
<dbReference type="SUPFAM" id="SSF56112">
    <property type="entry name" value="Protein kinase-like (PK-like)"/>
    <property type="match status" value="1"/>
</dbReference>
<dbReference type="Gene3D" id="3.90.1200.10">
    <property type="match status" value="1"/>
</dbReference>
<dbReference type="Proteomes" id="UP000193963">
    <property type="component" value="Unassembled WGS sequence"/>
</dbReference>
<evidence type="ECO:0000313" key="2">
    <source>
        <dbReference type="EMBL" id="SLN68885.1"/>
    </source>
</evidence>
<dbReference type="EMBL" id="FWFN01000008">
    <property type="protein sequence ID" value="SLN68885.1"/>
    <property type="molecule type" value="Genomic_DNA"/>
</dbReference>
<evidence type="ECO:0000259" key="1">
    <source>
        <dbReference type="Pfam" id="PF01636"/>
    </source>
</evidence>
<proteinExistence type="predicted"/>
<dbReference type="AlphaFoldDB" id="A0A1X7A3C8"/>
<organism evidence="2 3">
    <name type="scientific">Pseudooceanicola marinus</name>
    <dbReference type="NCBI Taxonomy" id="396013"/>
    <lineage>
        <taxon>Bacteria</taxon>
        <taxon>Pseudomonadati</taxon>
        <taxon>Pseudomonadota</taxon>
        <taxon>Alphaproteobacteria</taxon>
        <taxon>Rhodobacterales</taxon>
        <taxon>Paracoccaceae</taxon>
        <taxon>Pseudooceanicola</taxon>
    </lineage>
</organism>
<dbReference type="InterPro" id="IPR002575">
    <property type="entry name" value="Aminoglycoside_PTrfase"/>
</dbReference>
<dbReference type="InterPro" id="IPR011009">
    <property type="entry name" value="Kinase-like_dom_sf"/>
</dbReference>
<dbReference type="RefSeq" id="WP_085889647.1">
    <property type="nucleotide sequence ID" value="NZ_FWFN01000008.1"/>
</dbReference>